<organism evidence="1 2">
    <name type="scientific">Phtheirospermum japonicum</name>
    <dbReference type="NCBI Taxonomy" id="374723"/>
    <lineage>
        <taxon>Eukaryota</taxon>
        <taxon>Viridiplantae</taxon>
        <taxon>Streptophyta</taxon>
        <taxon>Embryophyta</taxon>
        <taxon>Tracheophyta</taxon>
        <taxon>Spermatophyta</taxon>
        <taxon>Magnoliopsida</taxon>
        <taxon>eudicotyledons</taxon>
        <taxon>Gunneridae</taxon>
        <taxon>Pentapetalae</taxon>
        <taxon>asterids</taxon>
        <taxon>lamiids</taxon>
        <taxon>Lamiales</taxon>
        <taxon>Orobanchaceae</taxon>
        <taxon>Orobanchaceae incertae sedis</taxon>
        <taxon>Phtheirospermum</taxon>
    </lineage>
</organism>
<reference evidence="1" key="1">
    <citation type="submission" date="2020-07" db="EMBL/GenBank/DDBJ databases">
        <title>Ethylene signaling mediates host invasion by parasitic plants.</title>
        <authorList>
            <person name="Yoshida S."/>
        </authorList>
    </citation>
    <scope>NUCLEOTIDE SEQUENCE</scope>
    <source>
        <strain evidence="1">Okayama</strain>
    </source>
</reference>
<evidence type="ECO:0000313" key="1">
    <source>
        <dbReference type="EMBL" id="GFP93713.1"/>
    </source>
</evidence>
<dbReference type="AlphaFoldDB" id="A0A830CCF8"/>
<accession>A0A830CCF8</accession>
<dbReference type="OrthoDB" id="10598980at2759"/>
<dbReference type="Proteomes" id="UP000653305">
    <property type="component" value="Unassembled WGS sequence"/>
</dbReference>
<proteinExistence type="predicted"/>
<evidence type="ECO:0000313" key="2">
    <source>
        <dbReference type="Proteomes" id="UP000653305"/>
    </source>
</evidence>
<dbReference type="EMBL" id="BMAC01000321">
    <property type="protein sequence ID" value="GFP93713.1"/>
    <property type="molecule type" value="Genomic_DNA"/>
</dbReference>
<protein>
    <submittedName>
        <fullName evidence="1">Protein nrt1/ ptr family 8.1</fullName>
    </submittedName>
</protein>
<name>A0A830CCF8_9LAMI</name>
<gene>
    <name evidence="1" type="ORF">PHJA_001515700</name>
</gene>
<comment type="caution">
    <text evidence="1">The sequence shown here is derived from an EMBL/GenBank/DDBJ whole genome shotgun (WGS) entry which is preliminary data.</text>
</comment>
<keyword evidence="2" id="KW-1185">Reference proteome</keyword>
<sequence length="121" mass="13330">MQGSGDSGVLARMTERRLLGSLRGFAVQTRKGPNVQNLKIEGIKNTIAVASSKGCVGKSTTAGFLTFMDDSARHTIFHTASESTKVMAEEDNYTKDGTVDYQNWPANRKKTRTWKVCPFIL</sequence>